<evidence type="ECO:0000313" key="1">
    <source>
        <dbReference type="EMBL" id="MDZ5759888.1"/>
    </source>
</evidence>
<comment type="caution">
    <text evidence="1">The sequence shown here is derived from an EMBL/GenBank/DDBJ whole genome shotgun (WGS) entry which is preliminary data.</text>
</comment>
<dbReference type="Gene3D" id="1.10.10.10">
    <property type="entry name" value="Winged helix-like DNA-binding domain superfamily/Winged helix DNA-binding domain"/>
    <property type="match status" value="1"/>
</dbReference>
<dbReference type="AlphaFoldDB" id="A0AAW9JWB3"/>
<sequence>MTMERVSNGETEDHKIKNTVIKGSNEERILSYIKEHGKITNRETHQLLRVGEVAARNILRYLLEEELIKWIGKSKNNPQQYYITTE</sequence>
<organism evidence="1 2">
    <name type="scientific">Carnobacterium maltaromaticum</name>
    <name type="common">Carnobacterium piscicola</name>
    <dbReference type="NCBI Taxonomy" id="2751"/>
    <lineage>
        <taxon>Bacteria</taxon>
        <taxon>Bacillati</taxon>
        <taxon>Bacillota</taxon>
        <taxon>Bacilli</taxon>
        <taxon>Lactobacillales</taxon>
        <taxon>Carnobacteriaceae</taxon>
        <taxon>Carnobacterium</taxon>
    </lineage>
</organism>
<gene>
    <name evidence="1" type="ORF">RAK27_14595</name>
</gene>
<dbReference type="RefSeq" id="WP_322809485.1">
    <property type="nucleotide sequence ID" value="NZ_JAVBVO010000004.1"/>
</dbReference>
<reference evidence="1" key="1">
    <citation type="submission" date="2023-08" db="EMBL/GenBank/DDBJ databases">
        <title>Genomic characterization of piscicolin 126 produced by Carnobacterium maltaromaticum CM22 strain isolated from salmon (Salmo salar).</title>
        <authorList>
            <person name="Gonzalez-Gragera E."/>
            <person name="Garcia-Lopez J.D."/>
            <person name="Teso-Perez C."/>
            <person name="Gimenez-Hernandez I."/>
            <person name="Peralta-Sanchez J.M."/>
            <person name="Valdivia E."/>
            <person name="Montalban-Lopez M."/>
            <person name="Martin-Platero A.M."/>
            <person name="Banos A."/>
            <person name="Martinez-Bueno M."/>
        </authorList>
    </citation>
    <scope>NUCLEOTIDE SEQUENCE</scope>
    <source>
        <strain evidence="1">CM22</strain>
    </source>
</reference>
<dbReference type="InterPro" id="IPR036390">
    <property type="entry name" value="WH_DNA-bd_sf"/>
</dbReference>
<accession>A0AAW9JWB3</accession>
<dbReference type="EMBL" id="JAVBVO010000004">
    <property type="protein sequence ID" value="MDZ5759888.1"/>
    <property type="molecule type" value="Genomic_DNA"/>
</dbReference>
<name>A0AAW9JWB3_CARML</name>
<dbReference type="Proteomes" id="UP001290462">
    <property type="component" value="Unassembled WGS sequence"/>
</dbReference>
<dbReference type="SUPFAM" id="SSF46785">
    <property type="entry name" value="Winged helix' DNA-binding domain"/>
    <property type="match status" value="1"/>
</dbReference>
<dbReference type="InterPro" id="IPR036388">
    <property type="entry name" value="WH-like_DNA-bd_sf"/>
</dbReference>
<protein>
    <submittedName>
        <fullName evidence="1">Uncharacterized protein</fullName>
    </submittedName>
</protein>
<proteinExistence type="predicted"/>
<evidence type="ECO:0000313" key="2">
    <source>
        <dbReference type="Proteomes" id="UP001290462"/>
    </source>
</evidence>